<accession>A0A1M5ID62</accession>
<dbReference type="Proteomes" id="UP000184501">
    <property type="component" value="Unassembled WGS sequence"/>
</dbReference>
<organism evidence="1 2">
    <name type="scientific">Streptoalloteichus hindustanus</name>
    <dbReference type="NCBI Taxonomy" id="2017"/>
    <lineage>
        <taxon>Bacteria</taxon>
        <taxon>Bacillati</taxon>
        <taxon>Actinomycetota</taxon>
        <taxon>Actinomycetes</taxon>
        <taxon>Pseudonocardiales</taxon>
        <taxon>Pseudonocardiaceae</taxon>
        <taxon>Streptoalloteichus</taxon>
    </lineage>
</organism>
<protein>
    <submittedName>
        <fullName evidence="1">Uncharacterized protein</fullName>
    </submittedName>
</protein>
<gene>
    <name evidence="1" type="ORF">SAMN05444320_107212</name>
</gene>
<evidence type="ECO:0000313" key="2">
    <source>
        <dbReference type="Proteomes" id="UP000184501"/>
    </source>
</evidence>
<keyword evidence="2" id="KW-1185">Reference proteome</keyword>
<proteinExistence type="predicted"/>
<reference evidence="1 2" key="1">
    <citation type="submission" date="2016-11" db="EMBL/GenBank/DDBJ databases">
        <authorList>
            <person name="Jaros S."/>
            <person name="Januszkiewicz K."/>
            <person name="Wedrychowicz H."/>
        </authorList>
    </citation>
    <scope>NUCLEOTIDE SEQUENCE [LARGE SCALE GENOMIC DNA]</scope>
    <source>
        <strain evidence="1 2">DSM 44523</strain>
    </source>
</reference>
<sequence length="46" mass="5145">MTTDVTRYARNGAVRIAYEDPWVARAANRSCWSWAWACPGSGGRRA</sequence>
<evidence type="ECO:0000313" key="1">
    <source>
        <dbReference type="EMBL" id="SHG25703.1"/>
    </source>
</evidence>
<dbReference type="EMBL" id="FQVN01000007">
    <property type="protein sequence ID" value="SHG25703.1"/>
    <property type="molecule type" value="Genomic_DNA"/>
</dbReference>
<dbReference type="AlphaFoldDB" id="A0A1M5ID62"/>
<dbReference type="RefSeq" id="WP_200797638.1">
    <property type="nucleotide sequence ID" value="NZ_FQVN01000007.1"/>
</dbReference>
<name>A0A1M5ID62_STRHI</name>